<evidence type="ECO:0000313" key="2">
    <source>
        <dbReference type="EMBL" id="KAK4179412.1"/>
    </source>
</evidence>
<feature type="region of interest" description="Disordered" evidence="1">
    <location>
        <begin position="116"/>
        <end position="187"/>
    </location>
</feature>
<dbReference type="EMBL" id="MU866117">
    <property type="protein sequence ID" value="KAK4179412.1"/>
    <property type="molecule type" value="Genomic_DNA"/>
</dbReference>
<name>A0AAN6WF59_9PEZI</name>
<comment type="caution">
    <text evidence="2">The sequence shown here is derived from an EMBL/GenBank/DDBJ whole genome shotgun (WGS) entry which is preliminary data.</text>
</comment>
<gene>
    <name evidence="2" type="ORF">QBC36DRAFT_322590</name>
</gene>
<evidence type="ECO:0000256" key="1">
    <source>
        <dbReference type="SAM" id="MobiDB-lite"/>
    </source>
</evidence>
<reference evidence="2" key="2">
    <citation type="submission" date="2023-05" db="EMBL/GenBank/DDBJ databases">
        <authorList>
            <consortium name="Lawrence Berkeley National Laboratory"/>
            <person name="Steindorff A."/>
            <person name="Hensen N."/>
            <person name="Bonometti L."/>
            <person name="Westerberg I."/>
            <person name="Brannstrom I.O."/>
            <person name="Guillou S."/>
            <person name="Cros-Aarteil S."/>
            <person name="Calhoun S."/>
            <person name="Haridas S."/>
            <person name="Kuo A."/>
            <person name="Mondo S."/>
            <person name="Pangilinan J."/>
            <person name="Riley R."/>
            <person name="Labutti K."/>
            <person name="Andreopoulos B."/>
            <person name="Lipzen A."/>
            <person name="Chen C."/>
            <person name="Yanf M."/>
            <person name="Daum C."/>
            <person name="Ng V."/>
            <person name="Clum A."/>
            <person name="Ohm R."/>
            <person name="Martin F."/>
            <person name="Silar P."/>
            <person name="Natvig D."/>
            <person name="Lalanne C."/>
            <person name="Gautier V."/>
            <person name="Ament-Velasquez S.L."/>
            <person name="Kruys A."/>
            <person name="Hutchinson M.I."/>
            <person name="Powell A.J."/>
            <person name="Barry K."/>
            <person name="Miller A.N."/>
            <person name="Grigoriev I.V."/>
            <person name="Debuchy R."/>
            <person name="Gladieux P."/>
            <person name="Thoren M.H."/>
            <person name="Johannesson H."/>
        </authorList>
    </citation>
    <scope>NUCLEOTIDE SEQUENCE</scope>
    <source>
        <strain evidence="2">CBS 892.96</strain>
    </source>
</reference>
<proteinExistence type="predicted"/>
<feature type="compositionally biased region" description="Low complexity" evidence="1">
    <location>
        <begin position="29"/>
        <end position="41"/>
    </location>
</feature>
<feature type="region of interest" description="Disordered" evidence="1">
    <location>
        <begin position="29"/>
        <end position="49"/>
    </location>
</feature>
<sequence length="187" mass="20423">MAVIIVLVIGVLFLRGRYKRKVKALEVGSSGRSRSRSGGSSITIGNDAGVVGGDKKEDMLGFEVAELDGAPVVKRAEMDVEGGYRELDGERSYKELDAEFGYGELDVTEKRLSGGEIKEGLEERQVEKEVNTKKKDRMEDVGKVDEGSLIGKEEEIGKGDGNAEEKGGIADEIKQAEEKKDRVNNER</sequence>
<organism evidence="2 3">
    <name type="scientific">Triangularia setosa</name>
    <dbReference type="NCBI Taxonomy" id="2587417"/>
    <lineage>
        <taxon>Eukaryota</taxon>
        <taxon>Fungi</taxon>
        <taxon>Dikarya</taxon>
        <taxon>Ascomycota</taxon>
        <taxon>Pezizomycotina</taxon>
        <taxon>Sordariomycetes</taxon>
        <taxon>Sordariomycetidae</taxon>
        <taxon>Sordariales</taxon>
        <taxon>Podosporaceae</taxon>
        <taxon>Triangularia</taxon>
    </lineage>
</organism>
<keyword evidence="3" id="KW-1185">Reference proteome</keyword>
<evidence type="ECO:0000313" key="3">
    <source>
        <dbReference type="Proteomes" id="UP001302321"/>
    </source>
</evidence>
<accession>A0AAN6WF59</accession>
<protein>
    <submittedName>
        <fullName evidence="2">Uncharacterized protein</fullName>
    </submittedName>
</protein>
<dbReference type="Proteomes" id="UP001302321">
    <property type="component" value="Unassembled WGS sequence"/>
</dbReference>
<reference evidence="2" key="1">
    <citation type="journal article" date="2023" name="Mol. Phylogenet. Evol.">
        <title>Genome-scale phylogeny and comparative genomics of the fungal order Sordariales.</title>
        <authorList>
            <person name="Hensen N."/>
            <person name="Bonometti L."/>
            <person name="Westerberg I."/>
            <person name="Brannstrom I.O."/>
            <person name="Guillou S."/>
            <person name="Cros-Aarteil S."/>
            <person name="Calhoun S."/>
            <person name="Haridas S."/>
            <person name="Kuo A."/>
            <person name="Mondo S."/>
            <person name="Pangilinan J."/>
            <person name="Riley R."/>
            <person name="LaButti K."/>
            <person name="Andreopoulos B."/>
            <person name="Lipzen A."/>
            <person name="Chen C."/>
            <person name="Yan M."/>
            <person name="Daum C."/>
            <person name="Ng V."/>
            <person name="Clum A."/>
            <person name="Steindorff A."/>
            <person name="Ohm R.A."/>
            <person name="Martin F."/>
            <person name="Silar P."/>
            <person name="Natvig D.O."/>
            <person name="Lalanne C."/>
            <person name="Gautier V."/>
            <person name="Ament-Velasquez S.L."/>
            <person name="Kruys A."/>
            <person name="Hutchinson M.I."/>
            <person name="Powell A.J."/>
            <person name="Barry K."/>
            <person name="Miller A.N."/>
            <person name="Grigoriev I.V."/>
            <person name="Debuchy R."/>
            <person name="Gladieux P."/>
            <person name="Hiltunen Thoren M."/>
            <person name="Johannesson H."/>
        </authorList>
    </citation>
    <scope>NUCLEOTIDE SEQUENCE</scope>
    <source>
        <strain evidence="2">CBS 892.96</strain>
    </source>
</reference>
<dbReference type="AlphaFoldDB" id="A0AAN6WF59"/>